<organism evidence="2 3">
    <name type="scientific">Solanum pinnatisectum</name>
    <name type="common">tansyleaf nightshade</name>
    <dbReference type="NCBI Taxonomy" id="50273"/>
    <lineage>
        <taxon>Eukaryota</taxon>
        <taxon>Viridiplantae</taxon>
        <taxon>Streptophyta</taxon>
        <taxon>Embryophyta</taxon>
        <taxon>Tracheophyta</taxon>
        <taxon>Spermatophyta</taxon>
        <taxon>Magnoliopsida</taxon>
        <taxon>eudicotyledons</taxon>
        <taxon>Gunneridae</taxon>
        <taxon>Pentapetalae</taxon>
        <taxon>asterids</taxon>
        <taxon>lamiids</taxon>
        <taxon>Solanales</taxon>
        <taxon>Solanaceae</taxon>
        <taxon>Solanoideae</taxon>
        <taxon>Solaneae</taxon>
        <taxon>Solanum</taxon>
    </lineage>
</organism>
<dbReference type="AlphaFoldDB" id="A0AAV9LT58"/>
<reference evidence="2 3" key="1">
    <citation type="submission" date="2023-10" db="EMBL/GenBank/DDBJ databases">
        <title>Genome-Wide Identification Analysis in wild type Solanum Pinnatisectum Reveals Some Genes Defensing Phytophthora Infestans.</title>
        <authorList>
            <person name="Sun C."/>
        </authorList>
    </citation>
    <scope>NUCLEOTIDE SEQUENCE [LARGE SCALE GENOMIC DNA]</scope>
    <source>
        <strain evidence="2">LQN</strain>
        <tissue evidence="2">Leaf</tissue>
    </source>
</reference>
<dbReference type="PANTHER" id="PTHR31672">
    <property type="entry name" value="BNACNNG10540D PROTEIN"/>
    <property type="match status" value="1"/>
</dbReference>
<dbReference type="Proteomes" id="UP001311915">
    <property type="component" value="Unassembled WGS sequence"/>
</dbReference>
<dbReference type="InterPro" id="IPR036047">
    <property type="entry name" value="F-box-like_dom_sf"/>
</dbReference>
<evidence type="ECO:0000313" key="2">
    <source>
        <dbReference type="EMBL" id="KAK4728901.1"/>
    </source>
</evidence>
<dbReference type="SMART" id="SM00256">
    <property type="entry name" value="FBOX"/>
    <property type="match status" value="1"/>
</dbReference>
<dbReference type="InterPro" id="IPR017451">
    <property type="entry name" value="F-box-assoc_interact_dom"/>
</dbReference>
<dbReference type="Gene3D" id="1.20.1280.50">
    <property type="match status" value="1"/>
</dbReference>
<dbReference type="CDD" id="cd22157">
    <property type="entry name" value="F-box_AtFBW1-like"/>
    <property type="match status" value="1"/>
</dbReference>
<dbReference type="InterPro" id="IPR050796">
    <property type="entry name" value="SCF_F-box_component"/>
</dbReference>
<dbReference type="InterPro" id="IPR013187">
    <property type="entry name" value="F-box-assoc_dom_typ3"/>
</dbReference>
<dbReference type="Pfam" id="PF08268">
    <property type="entry name" value="FBA_3"/>
    <property type="match status" value="1"/>
</dbReference>
<dbReference type="InterPro" id="IPR001810">
    <property type="entry name" value="F-box_dom"/>
</dbReference>
<dbReference type="Pfam" id="PF00646">
    <property type="entry name" value="F-box"/>
    <property type="match status" value="1"/>
</dbReference>
<gene>
    <name evidence="2" type="ORF">R3W88_021889</name>
</gene>
<evidence type="ECO:0000313" key="3">
    <source>
        <dbReference type="Proteomes" id="UP001311915"/>
    </source>
</evidence>
<keyword evidence="3" id="KW-1185">Reference proteome</keyword>
<comment type="caution">
    <text evidence="2">The sequence shown here is derived from an EMBL/GenBank/DDBJ whole genome shotgun (WGS) entry which is preliminary data.</text>
</comment>
<dbReference type="PROSITE" id="PS50181">
    <property type="entry name" value="FBOX"/>
    <property type="match status" value="1"/>
</dbReference>
<dbReference type="NCBIfam" id="TIGR01640">
    <property type="entry name" value="F_box_assoc_1"/>
    <property type="match status" value="1"/>
</dbReference>
<dbReference type="PANTHER" id="PTHR31672:SF13">
    <property type="entry name" value="F-BOX PROTEIN CPR30-LIKE"/>
    <property type="match status" value="1"/>
</dbReference>
<name>A0AAV9LT58_9SOLN</name>
<evidence type="ECO:0000259" key="1">
    <source>
        <dbReference type="PROSITE" id="PS50181"/>
    </source>
</evidence>
<dbReference type="EMBL" id="JAWPEI010000004">
    <property type="protein sequence ID" value="KAK4728901.1"/>
    <property type="molecule type" value="Genomic_DNA"/>
</dbReference>
<dbReference type="SUPFAM" id="SSF81383">
    <property type="entry name" value="F-box domain"/>
    <property type="match status" value="1"/>
</dbReference>
<feature type="domain" description="F-box" evidence="1">
    <location>
        <begin position="20"/>
        <end position="66"/>
    </location>
</feature>
<proteinExistence type="predicted"/>
<sequence>MEPEFSNGTQFPSNSVPDSILTIPVLPAELITEILLRLPVKPLLKFRSVSKSWLALISSTKFIKTHLNLFVNNKNKEDTHHVLFLDVGEEKCNYKECPLKSLFHDSVTEALEMDFPIENDIHGLYAMGSCNGLVYLARYCVGYYLLWIPTTRKYKDLPLFRPRSEKHKCAAYGFGYDELHDDYKIVLISYNHIIRSSDDVVVKVYSLKRLLD</sequence>
<accession>A0AAV9LT58</accession>
<protein>
    <recommendedName>
        <fullName evidence="1">F-box domain-containing protein</fullName>
    </recommendedName>
</protein>